<dbReference type="Pfam" id="PF13682">
    <property type="entry name" value="CZB"/>
    <property type="match status" value="1"/>
</dbReference>
<name>A0A7M1ASV7_9BACT</name>
<organism evidence="2 3">
    <name type="scientific">Sulfurimonas marina</name>
    <dbReference type="NCBI Taxonomy" id="2590551"/>
    <lineage>
        <taxon>Bacteria</taxon>
        <taxon>Pseudomonadati</taxon>
        <taxon>Campylobacterota</taxon>
        <taxon>Epsilonproteobacteria</taxon>
        <taxon>Campylobacterales</taxon>
        <taxon>Sulfurimonadaceae</taxon>
        <taxon>Sulfurimonas</taxon>
    </lineage>
</organism>
<keyword evidence="3" id="KW-1185">Reference proteome</keyword>
<feature type="domain" description="Chemoreceptor zinc-binding" evidence="1">
    <location>
        <begin position="17"/>
        <end position="82"/>
    </location>
</feature>
<evidence type="ECO:0000313" key="3">
    <source>
        <dbReference type="Proteomes" id="UP000593910"/>
    </source>
</evidence>
<dbReference type="RefSeq" id="WP_193113920.1">
    <property type="nucleotide sequence ID" value="NZ_CP041165.1"/>
</dbReference>
<protein>
    <recommendedName>
        <fullName evidence="1">Chemoreceptor zinc-binding domain-containing protein</fullName>
    </recommendedName>
</protein>
<evidence type="ECO:0000313" key="2">
    <source>
        <dbReference type="EMBL" id="QOP40495.1"/>
    </source>
</evidence>
<dbReference type="Gene3D" id="1.20.120.30">
    <property type="entry name" value="Aspartate receptor, ligand-binding domain"/>
    <property type="match status" value="1"/>
</dbReference>
<dbReference type="Proteomes" id="UP000593910">
    <property type="component" value="Chromosome"/>
</dbReference>
<dbReference type="KEGG" id="smax:FJR03_01560"/>
<dbReference type="InterPro" id="IPR025991">
    <property type="entry name" value="Chemoreceptor_zinc-bind_dom"/>
</dbReference>
<accession>A0A7M1ASV7</accession>
<dbReference type="EMBL" id="CP041165">
    <property type="protein sequence ID" value="QOP40495.1"/>
    <property type="molecule type" value="Genomic_DNA"/>
</dbReference>
<evidence type="ECO:0000259" key="1">
    <source>
        <dbReference type="Pfam" id="PF13682"/>
    </source>
</evidence>
<sequence length="148" mass="17603">MTKTEMLEAVVAAKDIHKKEMEKIENIIKGKSVEEPTALGKMECACGQWFYANEDMMKKILGHQLFDRLDKTHEKWHKDYSRVYEIYQNHKQRQSGFFSKIINKNMDALEYDKLKLYYKELSQITDELFREADAAIRRITALQESKFK</sequence>
<proteinExistence type="predicted"/>
<dbReference type="AlphaFoldDB" id="A0A7M1ASV7"/>
<gene>
    <name evidence="2" type="ORF">FJR03_01560</name>
</gene>
<reference evidence="2 3" key="1">
    <citation type="submission" date="2019-06" db="EMBL/GenBank/DDBJ databases">
        <title>Sulfurimonas gotlandica sp. nov., a chemoautotrophic and psychrotolerant epsilonproteobacterium isolated from a pelagic redoxcline, and an emended description of the genus Sulfurimonas.</title>
        <authorList>
            <person name="Wang S."/>
            <person name="Jiang L."/>
            <person name="Shao Z."/>
        </authorList>
    </citation>
    <scope>NUCLEOTIDE SEQUENCE [LARGE SCALE GENOMIC DNA]</scope>
    <source>
        <strain evidence="2 3">B2</strain>
    </source>
</reference>